<protein>
    <recommendedName>
        <fullName evidence="4">Low molecular weight antigen MTB12-like C-terminal domain-containing protein</fullName>
    </recommendedName>
</protein>
<keyword evidence="1 3" id="KW-0732">Signal</keyword>
<dbReference type="OrthoDB" id="4375957at2"/>
<evidence type="ECO:0000256" key="1">
    <source>
        <dbReference type="ARBA" id="ARBA00022729"/>
    </source>
</evidence>
<evidence type="ECO:0000313" key="5">
    <source>
        <dbReference type="EMBL" id="GEM37232.1"/>
    </source>
</evidence>
<feature type="domain" description="Low molecular weight antigen MTB12-like C-terminal" evidence="4">
    <location>
        <begin position="46"/>
        <end position="157"/>
    </location>
</feature>
<comment type="caution">
    <text evidence="5">The sequence shown here is derived from an EMBL/GenBank/DDBJ whole genome shotgun (WGS) entry which is preliminary data.</text>
</comment>
<evidence type="ECO:0000256" key="3">
    <source>
        <dbReference type="SAM" id="SignalP"/>
    </source>
</evidence>
<reference evidence="5 6" key="1">
    <citation type="submission" date="2019-07" db="EMBL/GenBank/DDBJ databases">
        <title>Whole genome shotgun sequence of Nocardia ninae NBRC 108245.</title>
        <authorList>
            <person name="Hosoyama A."/>
            <person name="Uohara A."/>
            <person name="Ohji S."/>
            <person name="Ichikawa N."/>
        </authorList>
    </citation>
    <scope>NUCLEOTIDE SEQUENCE [LARGE SCALE GENOMIC DNA]</scope>
    <source>
        <strain evidence="5 6">NBRC 108245</strain>
    </source>
</reference>
<evidence type="ECO:0000259" key="4">
    <source>
        <dbReference type="Pfam" id="PF26580"/>
    </source>
</evidence>
<evidence type="ECO:0000256" key="2">
    <source>
        <dbReference type="ARBA" id="ARBA00093774"/>
    </source>
</evidence>
<dbReference type="InterPro" id="IPR058644">
    <property type="entry name" value="Mtb12-like_C"/>
</dbReference>
<name>A0A511M9B3_9NOCA</name>
<dbReference type="Pfam" id="PF26580">
    <property type="entry name" value="Mtb12_C"/>
    <property type="match status" value="1"/>
</dbReference>
<dbReference type="Proteomes" id="UP000321424">
    <property type="component" value="Unassembled WGS sequence"/>
</dbReference>
<feature type="signal peptide" evidence="3">
    <location>
        <begin position="1"/>
        <end position="35"/>
    </location>
</feature>
<keyword evidence="6" id="KW-1185">Reference proteome</keyword>
<gene>
    <name evidence="5" type="ORF">NN4_17510</name>
</gene>
<organism evidence="5 6">
    <name type="scientific">Nocardia ninae NBRC 108245</name>
    <dbReference type="NCBI Taxonomy" id="1210091"/>
    <lineage>
        <taxon>Bacteria</taxon>
        <taxon>Bacillati</taxon>
        <taxon>Actinomycetota</taxon>
        <taxon>Actinomycetes</taxon>
        <taxon>Mycobacteriales</taxon>
        <taxon>Nocardiaceae</taxon>
        <taxon>Nocardia</taxon>
    </lineage>
</organism>
<accession>A0A511M9B3</accession>
<comment type="similarity">
    <text evidence="2">Belongs to the MTB12 family.</text>
</comment>
<proteinExistence type="inferred from homology"/>
<feature type="chain" id="PRO_5022191068" description="Low molecular weight antigen MTB12-like C-terminal domain-containing protein" evidence="3">
    <location>
        <begin position="36"/>
        <end position="159"/>
    </location>
</feature>
<sequence length="159" mass="16291">MLRTTTKKSASLIALTAATLIGTFGSVATTVPAAAAPIVAPMQASAPGPGELKAKLQVVLNTGAARSARAAELEAGEAGLPLADQVGTAMAATPPSFRWNILGPVTVNGDILGATLQTAVDGYDPFHFDLTWKNIDGTWKLTREAQCTIASVAFLPCTV</sequence>
<dbReference type="AlphaFoldDB" id="A0A511M9B3"/>
<dbReference type="EMBL" id="BJXA01000008">
    <property type="protein sequence ID" value="GEM37232.1"/>
    <property type="molecule type" value="Genomic_DNA"/>
</dbReference>
<evidence type="ECO:0000313" key="6">
    <source>
        <dbReference type="Proteomes" id="UP000321424"/>
    </source>
</evidence>